<evidence type="ECO:0000313" key="1">
    <source>
        <dbReference type="EMBL" id="KAJ9657867.1"/>
    </source>
</evidence>
<gene>
    <name evidence="1" type="ORF">H2198_004063</name>
</gene>
<organism evidence="1 2">
    <name type="scientific">Neophaeococcomyces mojaviensis</name>
    <dbReference type="NCBI Taxonomy" id="3383035"/>
    <lineage>
        <taxon>Eukaryota</taxon>
        <taxon>Fungi</taxon>
        <taxon>Dikarya</taxon>
        <taxon>Ascomycota</taxon>
        <taxon>Pezizomycotina</taxon>
        <taxon>Eurotiomycetes</taxon>
        <taxon>Chaetothyriomycetidae</taxon>
        <taxon>Chaetothyriales</taxon>
        <taxon>Chaetothyriales incertae sedis</taxon>
        <taxon>Neophaeococcomyces</taxon>
    </lineage>
</organism>
<dbReference type="Proteomes" id="UP001172386">
    <property type="component" value="Unassembled WGS sequence"/>
</dbReference>
<keyword evidence="2" id="KW-1185">Reference proteome</keyword>
<sequence>MANTDTSRDGNTVGSPAISAIANRFDQARTRPKLGFNDDNSRQYAALNYDDPSGPQFDVPLNSSIPQWQRDLAASRAGRHSRASSVMSTRTRLTVQSDDARSVEFEAGGHSFRISRDGSRVTDVTAPPPYPGPPLDRLIEESDEEVLSERSLPNEDEHEAIQQQTPKAEEVTAEDNAMSYSIPLRTHVPPGAIQNDALPENNQKATTSQVLELPRKLKNMFGLNWPISAASTSSLPENSTTAQLRRTQSDTSSIPPFQDTFEQSYLKHTRGHRPCNSLPDLPIDSGEVALQDADIVDLLEEGDKKIAEVTRCYNRVMRDLDHEHRKKLHERDIEIARLHELLNEKDIVYRQQLRDRDNTIETLSEQLNYKNITINEVKTQIYNLEEDVERRLEQARNLTEDVWEKRWKEYENLLLGRLEKRSGSTTMSLSQDHEANVNDAGRHN</sequence>
<evidence type="ECO:0000313" key="2">
    <source>
        <dbReference type="Proteomes" id="UP001172386"/>
    </source>
</evidence>
<comment type="caution">
    <text evidence="1">The sequence shown here is derived from an EMBL/GenBank/DDBJ whole genome shotgun (WGS) entry which is preliminary data.</text>
</comment>
<name>A0ACC3A9P6_9EURO</name>
<dbReference type="EMBL" id="JAPDRQ010000058">
    <property type="protein sequence ID" value="KAJ9657867.1"/>
    <property type="molecule type" value="Genomic_DNA"/>
</dbReference>
<protein>
    <submittedName>
        <fullName evidence="1">Uncharacterized protein</fullName>
    </submittedName>
</protein>
<accession>A0ACC3A9P6</accession>
<proteinExistence type="predicted"/>
<reference evidence="1" key="1">
    <citation type="submission" date="2022-10" db="EMBL/GenBank/DDBJ databases">
        <title>Culturing micro-colonial fungi from biological soil crusts in the Mojave desert and describing Neophaeococcomyces mojavensis, and introducing the new genera and species Taxawa tesnikishii.</title>
        <authorList>
            <person name="Kurbessoian T."/>
            <person name="Stajich J.E."/>
        </authorList>
    </citation>
    <scope>NUCLEOTIDE SEQUENCE</scope>
    <source>
        <strain evidence="1">JES_112</strain>
    </source>
</reference>